<dbReference type="EMBL" id="JABGBP010000077">
    <property type="protein sequence ID" value="NOL59702.1"/>
    <property type="molecule type" value="Genomic_DNA"/>
</dbReference>
<evidence type="ECO:0000313" key="3">
    <source>
        <dbReference type="Proteomes" id="UP000546917"/>
    </source>
</evidence>
<sequence>MIHTCKHSAAMMRKAWNNYKDHVSGWSKTTKGWSYGRKCHMTIDIDSLQIIEWMVTKGNLHDSHVSHDMIDSVRYFSYILADSAYDASNIYDYVFENMHSLPIIDTNKRRGIVDNRLPVNRKVGIDLTNEYASLYSLRWEIVRTFSILGEIMKVEYIWYTNNRDYDTAIGLKTIAYNLMVISHKELGE</sequence>
<gene>
    <name evidence="2" type="ORF">HLB00_02490</name>
</gene>
<comment type="caution">
    <text evidence="2">The sequence shown here is derived from an EMBL/GenBank/DDBJ whole genome shotgun (WGS) entry which is preliminary data.</text>
</comment>
<dbReference type="GO" id="GO:0006313">
    <property type="term" value="P:DNA transposition"/>
    <property type="evidence" value="ECO:0007669"/>
    <property type="project" value="InterPro"/>
</dbReference>
<feature type="non-terminal residue" evidence="2">
    <location>
        <position position="188"/>
    </location>
</feature>
<dbReference type="GO" id="GO:0004803">
    <property type="term" value="F:transposase activity"/>
    <property type="evidence" value="ECO:0007669"/>
    <property type="project" value="InterPro"/>
</dbReference>
<proteinExistence type="predicted"/>
<evidence type="ECO:0000313" key="2">
    <source>
        <dbReference type="EMBL" id="NOL59702.1"/>
    </source>
</evidence>
<protein>
    <submittedName>
        <fullName evidence="2">Transposase</fullName>
    </submittedName>
</protein>
<name>A0A7K4FKY0_9ARCH</name>
<dbReference type="GO" id="GO:0003677">
    <property type="term" value="F:DNA binding"/>
    <property type="evidence" value="ECO:0007669"/>
    <property type="project" value="InterPro"/>
</dbReference>
<reference evidence="2 3" key="1">
    <citation type="submission" date="2020-05" db="EMBL/GenBank/DDBJ databases">
        <authorList>
            <person name="Zhang R."/>
        </authorList>
    </citation>
    <scope>NUCLEOTIDE SEQUENCE [LARGE SCALE GENOMIC DNA]</scope>
    <source>
        <strain evidence="2 3">DSM 28986</strain>
    </source>
</reference>
<dbReference type="Pfam" id="PF01609">
    <property type="entry name" value="DDE_Tnp_1"/>
    <property type="match status" value="1"/>
</dbReference>
<feature type="domain" description="Transposase IS4-like" evidence="1">
    <location>
        <begin position="4"/>
        <end position="178"/>
    </location>
</feature>
<dbReference type="InterPro" id="IPR002559">
    <property type="entry name" value="Transposase_11"/>
</dbReference>
<accession>A0A7K4FKY0</accession>
<organism evidence="2 3">
    <name type="scientific">Ferroplasma acidiphilum</name>
    <dbReference type="NCBI Taxonomy" id="74969"/>
    <lineage>
        <taxon>Archaea</taxon>
        <taxon>Methanobacteriati</taxon>
        <taxon>Thermoplasmatota</taxon>
        <taxon>Thermoplasmata</taxon>
        <taxon>Thermoplasmatales</taxon>
        <taxon>Ferroplasmaceae</taxon>
        <taxon>Ferroplasma</taxon>
    </lineage>
</organism>
<evidence type="ECO:0000259" key="1">
    <source>
        <dbReference type="Pfam" id="PF01609"/>
    </source>
</evidence>
<dbReference type="AlphaFoldDB" id="A0A7K4FKY0"/>
<dbReference type="Proteomes" id="UP000546917">
    <property type="component" value="Unassembled WGS sequence"/>
</dbReference>